<evidence type="ECO:0008006" key="4">
    <source>
        <dbReference type="Google" id="ProtNLM"/>
    </source>
</evidence>
<name>A0A7Y2E4W7_UNCEI</name>
<keyword evidence="1" id="KW-0472">Membrane</keyword>
<feature type="transmembrane region" description="Helical" evidence="1">
    <location>
        <begin position="107"/>
        <end position="125"/>
    </location>
</feature>
<sequence>MTLMEWVADMHLWMRGALFAVAVVGFGWLLITGLIRGHGTRLDRFFLGVVVGLLDANAIIGIVVLFYRGVTTPRLIHGGIMLLTVILVHVLATYAKAERNKLQLVPLLALYVLVVVMTEVGQTIYRSFLERGL</sequence>
<proteinExistence type="predicted"/>
<evidence type="ECO:0000313" key="2">
    <source>
        <dbReference type="EMBL" id="NNF05279.1"/>
    </source>
</evidence>
<organism evidence="2 3">
    <name type="scientific">Eiseniibacteriota bacterium</name>
    <dbReference type="NCBI Taxonomy" id="2212470"/>
    <lineage>
        <taxon>Bacteria</taxon>
        <taxon>Candidatus Eiseniibacteriota</taxon>
    </lineage>
</organism>
<feature type="transmembrane region" description="Helical" evidence="1">
    <location>
        <begin position="75"/>
        <end position="95"/>
    </location>
</feature>
<keyword evidence="1" id="KW-1133">Transmembrane helix</keyword>
<reference evidence="2 3" key="1">
    <citation type="submission" date="2020-03" db="EMBL/GenBank/DDBJ databases">
        <title>Metabolic flexibility allows generalist bacteria to become dominant in a frequently disturbed ecosystem.</title>
        <authorList>
            <person name="Chen Y.-J."/>
            <person name="Leung P.M."/>
            <person name="Bay S.K."/>
            <person name="Hugenholtz P."/>
            <person name="Kessler A.J."/>
            <person name="Shelley G."/>
            <person name="Waite D.W."/>
            <person name="Cook P.L."/>
            <person name="Greening C."/>
        </authorList>
    </citation>
    <scope>NUCLEOTIDE SEQUENCE [LARGE SCALE GENOMIC DNA]</scope>
    <source>
        <strain evidence="2">SS_bin_28</strain>
    </source>
</reference>
<feature type="transmembrane region" description="Helical" evidence="1">
    <location>
        <begin position="12"/>
        <end position="33"/>
    </location>
</feature>
<dbReference type="EMBL" id="JABDJR010000026">
    <property type="protein sequence ID" value="NNF05279.1"/>
    <property type="molecule type" value="Genomic_DNA"/>
</dbReference>
<feature type="transmembrane region" description="Helical" evidence="1">
    <location>
        <begin position="45"/>
        <end position="69"/>
    </location>
</feature>
<dbReference type="Proteomes" id="UP000547674">
    <property type="component" value="Unassembled WGS sequence"/>
</dbReference>
<protein>
    <recommendedName>
        <fullName evidence="4">DUF2231 domain-containing protein</fullName>
    </recommendedName>
</protein>
<accession>A0A7Y2E4W7</accession>
<dbReference type="AlphaFoldDB" id="A0A7Y2E4W7"/>
<evidence type="ECO:0000313" key="3">
    <source>
        <dbReference type="Proteomes" id="UP000547674"/>
    </source>
</evidence>
<gene>
    <name evidence="2" type="ORF">HKN21_00830</name>
</gene>
<evidence type="ECO:0000256" key="1">
    <source>
        <dbReference type="SAM" id="Phobius"/>
    </source>
</evidence>
<keyword evidence="1" id="KW-0812">Transmembrane</keyword>
<comment type="caution">
    <text evidence="2">The sequence shown here is derived from an EMBL/GenBank/DDBJ whole genome shotgun (WGS) entry which is preliminary data.</text>
</comment>